<dbReference type="AlphaFoldDB" id="A0A8X8ZS46"/>
<reference evidence="5" key="1">
    <citation type="submission" date="2018-01" db="EMBL/GenBank/DDBJ databases">
        <authorList>
            <person name="Mao J.F."/>
        </authorList>
    </citation>
    <scope>NUCLEOTIDE SEQUENCE</scope>
    <source>
        <strain evidence="5">Huo1</strain>
        <tissue evidence="5">Leaf</tissue>
    </source>
</reference>
<dbReference type="Pfam" id="PF01501">
    <property type="entry name" value="Glyco_transf_8"/>
    <property type="match status" value="2"/>
</dbReference>
<keyword evidence="2" id="KW-0808">Transferase</keyword>
<name>A0A8X8ZS46_SALSN</name>
<comment type="similarity">
    <text evidence="4">Belongs to the glycosyltransferase 8 family.</text>
</comment>
<dbReference type="SUPFAM" id="SSF53448">
    <property type="entry name" value="Nucleotide-diphospho-sugar transferases"/>
    <property type="match status" value="1"/>
</dbReference>
<protein>
    <recommendedName>
        <fullName evidence="4">Hexosyltransferase</fullName>
        <ecNumber evidence="4">2.4.1.-</ecNumber>
    </recommendedName>
</protein>
<dbReference type="PANTHER" id="PTHR11183">
    <property type="entry name" value="GLYCOGENIN SUBFAMILY MEMBER"/>
    <property type="match status" value="1"/>
</dbReference>
<keyword evidence="1" id="KW-0328">Glycosyltransferase</keyword>
<evidence type="ECO:0000313" key="5">
    <source>
        <dbReference type="EMBL" id="KAG6414149.1"/>
    </source>
</evidence>
<evidence type="ECO:0000313" key="6">
    <source>
        <dbReference type="Proteomes" id="UP000298416"/>
    </source>
</evidence>
<proteinExistence type="inferred from homology"/>
<organism evidence="5">
    <name type="scientific">Salvia splendens</name>
    <name type="common">Scarlet sage</name>
    <dbReference type="NCBI Taxonomy" id="180675"/>
    <lineage>
        <taxon>Eukaryota</taxon>
        <taxon>Viridiplantae</taxon>
        <taxon>Streptophyta</taxon>
        <taxon>Embryophyta</taxon>
        <taxon>Tracheophyta</taxon>
        <taxon>Spermatophyta</taxon>
        <taxon>Magnoliopsida</taxon>
        <taxon>eudicotyledons</taxon>
        <taxon>Gunneridae</taxon>
        <taxon>Pentapetalae</taxon>
        <taxon>asterids</taxon>
        <taxon>lamiids</taxon>
        <taxon>Lamiales</taxon>
        <taxon>Lamiaceae</taxon>
        <taxon>Nepetoideae</taxon>
        <taxon>Mentheae</taxon>
        <taxon>Salviinae</taxon>
        <taxon>Salvia</taxon>
        <taxon>Salvia subgen. Calosphace</taxon>
        <taxon>core Calosphace</taxon>
    </lineage>
</organism>
<evidence type="ECO:0000256" key="4">
    <source>
        <dbReference type="RuleBase" id="RU362027"/>
    </source>
</evidence>
<dbReference type="GO" id="GO:0016757">
    <property type="term" value="F:glycosyltransferase activity"/>
    <property type="evidence" value="ECO:0007669"/>
    <property type="project" value="UniProtKB-KW"/>
</dbReference>
<gene>
    <name evidence="5" type="ORF">SASPL_126867</name>
</gene>
<dbReference type="CDD" id="cd02537">
    <property type="entry name" value="GT8_Glycogenin"/>
    <property type="match status" value="1"/>
</dbReference>
<sequence length="587" mass="68189">MVGDRPSATILLLKQTQGACTISWNKETKGKFTISLHDLVLYIGEDEEMLKVNNVFKLQDEFHSVNTDLESMRSTDWLEIVSQDIIKKRVEMGVVARDVNLIRGEAPRRAKDTITPYLKRKRNPEWFEVVTREFKDETINIGLVNVDATLDGVETKANMVKVDFNRAGEGLRWSDVSPEHMDENSTCPDIPMPRFEVYQELDVVVARIPHRTGYELDGLKDVWRLQVNLVVANLLVRSRRKGNGPLLAVFVESLDPMWELFRCDDLLWNEGSTWIYKPDMTRIKQLVLMPVGPCQLVPPVSHFGDFNGERGRRTYNDGLPRPREAYVTILHTSESYLCGAIVLAQSLIQTNTTKDLILLADDNISTESLEALRAAGWKTQRIERIRSPFSRQDAYNEWNYSKLRIWQLKLYDKLMFIDADLIVINNIDRLFAYPQLSAVSNYQKHLFNSGLMVVEPSQCTFDTLMEKMRVVESYNGGDQGFLSEMFAWWHRLPHELNFMKVFVDKQDNVHHLIDKGVNVVHYTGLKPWKCAEEEHDCNWDLPEFHRYASNSAHRMWWRVYRTIPEKLRPYCLRNTYTPKNPTVAIKL</sequence>
<dbReference type="Proteomes" id="UP000298416">
    <property type="component" value="Unassembled WGS sequence"/>
</dbReference>
<dbReference type="EC" id="2.4.1.-" evidence="4"/>
<dbReference type="InterPro" id="IPR002495">
    <property type="entry name" value="Glyco_trans_8"/>
</dbReference>
<dbReference type="Gene3D" id="3.90.550.10">
    <property type="entry name" value="Spore Coat Polysaccharide Biosynthesis Protein SpsA, Chain A"/>
    <property type="match status" value="1"/>
</dbReference>
<keyword evidence="3" id="KW-0464">Manganese</keyword>
<accession>A0A8X8ZS46</accession>
<dbReference type="InterPro" id="IPR029044">
    <property type="entry name" value="Nucleotide-diphossugar_trans"/>
</dbReference>
<keyword evidence="6" id="KW-1185">Reference proteome</keyword>
<dbReference type="EMBL" id="PNBA02000009">
    <property type="protein sequence ID" value="KAG6414149.1"/>
    <property type="molecule type" value="Genomic_DNA"/>
</dbReference>
<evidence type="ECO:0000256" key="2">
    <source>
        <dbReference type="ARBA" id="ARBA00022679"/>
    </source>
</evidence>
<evidence type="ECO:0000256" key="1">
    <source>
        <dbReference type="ARBA" id="ARBA00022676"/>
    </source>
</evidence>
<reference evidence="5" key="2">
    <citation type="submission" date="2020-08" db="EMBL/GenBank/DDBJ databases">
        <title>Plant Genome Project.</title>
        <authorList>
            <person name="Zhang R.-G."/>
        </authorList>
    </citation>
    <scope>NUCLEOTIDE SEQUENCE</scope>
    <source>
        <strain evidence="5">Huo1</strain>
        <tissue evidence="5">Leaf</tissue>
    </source>
</reference>
<evidence type="ECO:0000256" key="3">
    <source>
        <dbReference type="ARBA" id="ARBA00023211"/>
    </source>
</evidence>
<dbReference type="InterPro" id="IPR050587">
    <property type="entry name" value="GNT1/Glycosyltrans_8"/>
</dbReference>
<comment type="caution">
    <text evidence="5">The sequence shown here is derived from an EMBL/GenBank/DDBJ whole genome shotgun (WGS) entry which is preliminary data.</text>
</comment>